<comment type="caution">
    <text evidence="1">The sequence shown here is derived from an EMBL/GenBank/DDBJ whole genome shotgun (WGS) entry which is preliminary data.</text>
</comment>
<keyword evidence="2" id="KW-1185">Reference proteome</keyword>
<dbReference type="VEuPathDB" id="VectorBase:LOC119163388"/>
<gene>
    <name evidence="1" type="ORF">HPB51_003762</name>
</gene>
<dbReference type="EMBL" id="JABSTU010000006">
    <property type="protein sequence ID" value="KAH8027255.1"/>
    <property type="molecule type" value="Genomic_DNA"/>
</dbReference>
<reference evidence="1" key="1">
    <citation type="journal article" date="2020" name="Cell">
        <title>Large-Scale Comparative Analyses of Tick Genomes Elucidate Their Genetic Diversity and Vector Capacities.</title>
        <authorList>
            <consortium name="Tick Genome and Microbiome Consortium (TIGMIC)"/>
            <person name="Jia N."/>
            <person name="Wang J."/>
            <person name="Shi W."/>
            <person name="Du L."/>
            <person name="Sun Y."/>
            <person name="Zhan W."/>
            <person name="Jiang J.F."/>
            <person name="Wang Q."/>
            <person name="Zhang B."/>
            <person name="Ji P."/>
            <person name="Bell-Sakyi L."/>
            <person name="Cui X.M."/>
            <person name="Yuan T.T."/>
            <person name="Jiang B.G."/>
            <person name="Yang W.F."/>
            <person name="Lam T.T."/>
            <person name="Chang Q.C."/>
            <person name="Ding S.J."/>
            <person name="Wang X.J."/>
            <person name="Zhu J.G."/>
            <person name="Ruan X.D."/>
            <person name="Zhao L."/>
            <person name="Wei J.T."/>
            <person name="Ye R.Z."/>
            <person name="Que T.C."/>
            <person name="Du C.H."/>
            <person name="Zhou Y.H."/>
            <person name="Cheng J.X."/>
            <person name="Dai P.F."/>
            <person name="Guo W.B."/>
            <person name="Han X.H."/>
            <person name="Huang E.J."/>
            <person name="Li L.F."/>
            <person name="Wei W."/>
            <person name="Gao Y.C."/>
            <person name="Liu J.Z."/>
            <person name="Shao H.Z."/>
            <person name="Wang X."/>
            <person name="Wang C.C."/>
            <person name="Yang T.C."/>
            <person name="Huo Q.B."/>
            <person name="Li W."/>
            <person name="Chen H.Y."/>
            <person name="Chen S.E."/>
            <person name="Zhou L.G."/>
            <person name="Ni X.B."/>
            <person name="Tian J.H."/>
            <person name="Sheng Y."/>
            <person name="Liu T."/>
            <person name="Pan Y.S."/>
            <person name="Xia L.Y."/>
            <person name="Li J."/>
            <person name="Zhao F."/>
            <person name="Cao W.C."/>
        </authorList>
    </citation>
    <scope>NUCLEOTIDE SEQUENCE</scope>
    <source>
        <strain evidence="1">Rmic-2018</strain>
    </source>
</reference>
<name>A0A9J6DYF1_RHIMP</name>
<organism evidence="1 2">
    <name type="scientific">Rhipicephalus microplus</name>
    <name type="common">Cattle tick</name>
    <name type="synonym">Boophilus microplus</name>
    <dbReference type="NCBI Taxonomy" id="6941"/>
    <lineage>
        <taxon>Eukaryota</taxon>
        <taxon>Metazoa</taxon>
        <taxon>Ecdysozoa</taxon>
        <taxon>Arthropoda</taxon>
        <taxon>Chelicerata</taxon>
        <taxon>Arachnida</taxon>
        <taxon>Acari</taxon>
        <taxon>Parasitiformes</taxon>
        <taxon>Ixodida</taxon>
        <taxon>Ixodoidea</taxon>
        <taxon>Ixodidae</taxon>
        <taxon>Rhipicephalinae</taxon>
        <taxon>Rhipicephalus</taxon>
        <taxon>Boophilus</taxon>
    </lineage>
</organism>
<evidence type="ECO:0000313" key="2">
    <source>
        <dbReference type="Proteomes" id="UP000821866"/>
    </source>
</evidence>
<sequence length="118" mass="12538">MLLCVDSNKNYVVDVLTAINMLSDAWKSETQETIHNCFCHTGFMTGIEEDSATGHDPAVESPPTAAVDILDDLRASGVNVGAGTFEEFANFDSAVLPCAELDGDEVVRQICEPASGGQ</sequence>
<proteinExistence type="predicted"/>
<dbReference type="AlphaFoldDB" id="A0A9J6DYF1"/>
<evidence type="ECO:0008006" key="3">
    <source>
        <dbReference type="Google" id="ProtNLM"/>
    </source>
</evidence>
<accession>A0A9J6DYF1</accession>
<evidence type="ECO:0000313" key="1">
    <source>
        <dbReference type="EMBL" id="KAH8027255.1"/>
    </source>
</evidence>
<protein>
    <recommendedName>
        <fullName evidence="3">Tick transposon</fullName>
    </recommendedName>
</protein>
<reference evidence="1" key="2">
    <citation type="submission" date="2021-09" db="EMBL/GenBank/DDBJ databases">
        <authorList>
            <person name="Jia N."/>
            <person name="Wang J."/>
            <person name="Shi W."/>
            <person name="Du L."/>
            <person name="Sun Y."/>
            <person name="Zhan W."/>
            <person name="Jiang J."/>
            <person name="Wang Q."/>
            <person name="Zhang B."/>
            <person name="Ji P."/>
            <person name="Sakyi L.B."/>
            <person name="Cui X."/>
            <person name="Yuan T."/>
            <person name="Jiang B."/>
            <person name="Yang W."/>
            <person name="Lam T.T.-Y."/>
            <person name="Chang Q."/>
            <person name="Ding S."/>
            <person name="Wang X."/>
            <person name="Zhu J."/>
            <person name="Ruan X."/>
            <person name="Zhao L."/>
            <person name="Wei J."/>
            <person name="Que T."/>
            <person name="Du C."/>
            <person name="Cheng J."/>
            <person name="Dai P."/>
            <person name="Han X."/>
            <person name="Huang E."/>
            <person name="Gao Y."/>
            <person name="Liu J."/>
            <person name="Shao H."/>
            <person name="Ye R."/>
            <person name="Li L."/>
            <person name="Wei W."/>
            <person name="Wang X."/>
            <person name="Wang C."/>
            <person name="Huo Q."/>
            <person name="Li W."/>
            <person name="Guo W."/>
            <person name="Chen H."/>
            <person name="Chen S."/>
            <person name="Zhou L."/>
            <person name="Zhou L."/>
            <person name="Ni X."/>
            <person name="Tian J."/>
            <person name="Zhou Y."/>
            <person name="Sheng Y."/>
            <person name="Liu T."/>
            <person name="Pan Y."/>
            <person name="Xia L."/>
            <person name="Li J."/>
            <person name="Zhao F."/>
            <person name="Cao W."/>
        </authorList>
    </citation>
    <scope>NUCLEOTIDE SEQUENCE</scope>
    <source>
        <strain evidence="1">Rmic-2018</strain>
        <tissue evidence="1">Larvae</tissue>
    </source>
</reference>
<dbReference type="Proteomes" id="UP000821866">
    <property type="component" value="Chromosome 4"/>
</dbReference>